<dbReference type="PANTHER" id="PTHR40943">
    <property type="entry name" value="CYTOPLASMIC PROTEIN-RELATED"/>
    <property type="match status" value="1"/>
</dbReference>
<dbReference type="InterPro" id="IPR014710">
    <property type="entry name" value="RmlC-like_jellyroll"/>
</dbReference>
<dbReference type="Gene3D" id="2.60.120.10">
    <property type="entry name" value="Jelly Rolls"/>
    <property type="match status" value="1"/>
</dbReference>
<evidence type="ECO:0000313" key="2">
    <source>
        <dbReference type="EMBL" id="XBY43195.1"/>
    </source>
</evidence>
<dbReference type="InterPro" id="IPR011051">
    <property type="entry name" value="RmlC_Cupin_sf"/>
</dbReference>
<dbReference type="AlphaFoldDB" id="A0AAU7X6I0"/>
<gene>
    <name evidence="2" type="ORF">ABS361_13920</name>
</gene>
<dbReference type="RefSeq" id="WP_407048295.1">
    <property type="nucleotide sequence ID" value="NZ_CP158568.1"/>
</dbReference>
<dbReference type="EMBL" id="CP158568">
    <property type="protein sequence ID" value="XBY43195.1"/>
    <property type="molecule type" value="Genomic_DNA"/>
</dbReference>
<dbReference type="InterPro" id="IPR008579">
    <property type="entry name" value="UGlyAH_Cupin_dom"/>
</dbReference>
<dbReference type="SUPFAM" id="SSF51182">
    <property type="entry name" value="RmlC-like cupins"/>
    <property type="match status" value="1"/>
</dbReference>
<evidence type="ECO:0000259" key="1">
    <source>
        <dbReference type="Pfam" id="PF05899"/>
    </source>
</evidence>
<organism evidence="2">
    <name type="scientific">Methyloraptor flagellatus</name>
    <dbReference type="NCBI Taxonomy" id="3162530"/>
    <lineage>
        <taxon>Bacteria</taxon>
        <taxon>Pseudomonadati</taxon>
        <taxon>Pseudomonadota</taxon>
        <taxon>Alphaproteobacteria</taxon>
        <taxon>Hyphomicrobiales</taxon>
        <taxon>Ancalomicrobiaceae</taxon>
        <taxon>Methyloraptor</taxon>
    </lineage>
</organism>
<proteinExistence type="predicted"/>
<dbReference type="KEGG" id="mflg:ABS361_13920"/>
<sequence>MSDIAFAEVATVLAAARPAIAGGFGGAAPSGFVLAPDTRSDWRAAPIEPSWIRAGTPEAAYIPLAGGADGWSTVTLWSCTEGSFSWQFVWEETVHILEGEVDVVLPSGETHKLVEGSVAFFPAHSTAVWTVVRPVRKLAICRRAVPGKLARLIKAVSHARKMLGFA</sequence>
<dbReference type="PANTHER" id="PTHR40943:SF1">
    <property type="entry name" value="CYTOPLASMIC PROTEIN"/>
    <property type="match status" value="1"/>
</dbReference>
<reference evidence="2" key="1">
    <citation type="submission" date="2024-06" db="EMBL/GenBank/DDBJ databases">
        <title>Methylostella associata gen. nov., sp. nov., a novel Ancalomicrobiaceae-affiliated facultatively methylotrophic bacteria that feed on methanotrophs of the genus Methylococcus.</title>
        <authorList>
            <person name="Saltykova V."/>
            <person name="Danilova O.V."/>
            <person name="Oshkin I.Y."/>
            <person name="Belova S.E."/>
            <person name="Pimenov N.V."/>
            <person name="Dedysh S.N."/>
        </authorList>
    </citation>
    <scope>NUCLEOTIDE SEQUENCE</scope>
    <source>
        <strain evidence="2">S20</strain>
    </source>
</reference>
<protein>
    <submittedName>
        <fullName evidence="2">Cupin domain-containing protein</fullName>
    </submittedName>
</protein>
<name>A0AAU7X6I0_9HYPH</name>
<accession>A0AAU7X6I0</accession>
<feature type="domain" description="(S)-ureidoglycine aminohydrolase cupin" evidence="1">
    <location>
        <begin position="67"/>
        <end position="137"/>
    </location>
</feature>
<dbReference type="Pfam" id="PF05899">
    <property type="entry name" value="Cupin_3"/>
    <property type="match status" value="1"/>
</dbReference>